<dbReference type="EMBL" id="CP018153">
    <property type="protein sequence ID" value="APG61009.1"/>
    <property type="molecule type" value="Genomic_DNA"/>
</dbReference>
<protein>
    <recommendedName>
        <fullName evidence="3">Response regulatory domain-containing protein</fullName>
    </recommendedName>
</protein>
<dbReference type="STRING" id="1913577.LPB144_11590"/>
<evidence type="ECO:0008006" key="3">
    <source>
        <dbReference type="Google" id="ProtNLM"/>
    </source>
</evidence>
<keyword evidence="2" id="KW-1185">Reference proteome</keyword>
<proteinExistence type="predicted"/>
<sequence length="61" mass="6980">MNGWQFLGELSNIALDRRSEICIVSFSVDPVDVNRGQNSDKIRGYLIKPLKSNQLEKILFI</sequence>
<dbReference type="Gene3D" id="3.40.50.2300">
    <property type="match status" value="1"/>
</dbReference>
<reference evidence="1 2" key="1">
    <citation type="submission" date="2016-11" db="EMBL/GenBank/DDBJ databases">
        <title>Gramella sp. LPB0144 isolated from marine environment.</title>
        <authorList>
            <person name="Kim E."/>
            <person name="Yi H."/>
        </authorList>
    </citation>
    <scope>NUCLEOTIDE SEQUENCE [LARGE SCALE GENOMIC DNA]</scope>
    <source>
        <strain evidence="1 2">LPB0144</strain>
    </source>
</reference>
<dbReference type="KEGG" id="grl:LPB144_11590"/>
<dbReference type="AlphaFoldDB" id="A0A1L3J7B1"/>
<evidence type="ECO:0000313" key="2">
    <source>
        <dbReference type="Proteomes" id="UP000182510"/>
    </source>
</evidence>
<organism evidence="1 2">
    <name type="scientific">Christiangramia salexigens</name>
    <dbReference type="NCBI Taxonomy" id="1913577"/>
    <lineage>
        <taxon>Bacteria</taxon>
        <taxon>Pseudomonadati</taxon>
        <taxon>Bacteroidota</taxon>
        <taxon>Flavobacteriia</taxon>
        <taxon>Flavobacteriales</taxon>
        <taxon>Flavobacteriaceae</taxon>
        <taxon>Christiangramia</taxon>
    </lineage>
</organism>
<name>A0A1L3J7B1_9FLAO</name>
<evidence type="ECO:0000313" key="1">
    <source>
        <dbReference type="EMBL" id="APG61009.1"/>
    </source>
</evidence>
<dbReference type="Proteomes" id="UP000182510">
    <property type="component" value="Chromosome"/>
</dbReference>
<gene>
    <name evidence="1" type="ORF">LPB144_11590</name>
</gene>
<accession>A0A1L3J7B1</accession>